<proteinExistence type="predicted"/>
<dbReference type="EMBL" id="BSXV01002811">
    <property type="protein sequence ID" value="GME96790.1"/>
    <property type="molecule type" value="Genomic_DNA"/>
</dbReference>
<keyword evidence="2" id="KW-1185">Reference proteome</keyword>
<name>A0ACB5TX93_CANBO</name>
<accession>A0ACB5TX93</accession>
<reference evidence="1" key="1">
    <citation type="submission" date="2023-04" db="EMBL/GenBank/DDBJ databases">
        <title>Candida boidinii NBRC 1967.</title>
        <authorList>
            <person name="Ichikawa N."/>
            <person name="Sato H."/>
            <person name="Tonouchi N."/>
        </authorList>
    </citation>
    <scope>NUCLEOTIDE SEQUENCE</scope>
    <source>
        <strain evidence="1">NBRC 1967</strain>
    </source>
</reference>
<comment type="caution">
    <text evidence="1">The sequence shown here is derived from an EMBL/GenBank/DDBJ whole genome shotgun (WGS) entry which is preliminary data.</text>
</comment>
<evidence type="ECO:0000313" key="2">
    <source>
        <dbReference type="Proteomes" id="UP001165101"/>
    </source>
</evidence>
<sequence length="220" mass="23734">MLSKTIILSLISLINLTSAKFFGRDETTSDDILTAFVSDVDGHIDQYLTYVEEHSAEGISLLTLLEELRTFTDDSYTKLGNAGVRATISQFVTGLPWYTERFLHHDVTTVSASALELDLNSAATTSSSIEITGSSKSTKTYYVTAESTYYPSGDNNDESTETESTDSEDESTETSSDLTTSTDSTTSETPEITTENKANTLLFSTAPLGVALIAAIGILI</sequence>
<dbReference type="Proteomes" id="UP001165101">
    <property type="component" value="Unassembled WGS sequence"/>
</dbReference>
<gene>
    <name evidence="1" type="ORF">Cboi01_000439100</name>
</gene>
<organism evidence="1 2">
    <name type="scientific">Candida boidinii</name>
    <name type="common">Yeast</name>
    <dbReference type="NCBI Taxonomy" id="5477"/>
    <lineage>
        <taxon>Eukaryota</taxon>
        <taxon>Fungi</taxon>
        <taxon>Dikarya</taxon>
        <taxon>Ascomycota</taxon>
        <taxon>Saccharomycotina</taxon>
        <taxon>Pichiomycetes</taxon>
        <taxon>Pichiales</taxon>
        <taxon>Pichiaceae</taxon>
        <taxon>Ogataea</taxon>
        <taxon>Ogataea/Candida clade</taxon>
    </lineage>
</organism>
<evidence type="ECO:0000313" key="1">
    <source>
        <dbReference type="EMBL" id="GME96790.1"/>
    </source>
</evidence>
<protein>
    <submittedName>
        <fullName evidence="1">Unnamed protein product</fullName>
    </submittedName>
</protein>